<keyword evidence="1" id="KW-0472">Membrane</keyword>
<organism evidence="2 3">
    <name type="scientific">Dactylonectria estremocensis</name>
    <dbReference type="NCBI Taxonomy" id="1079267"/>
    <lineage>
        <taxon>Eukaryota</taxon>
        <taxon>Fungi</taxon>
        <taxon>Dikarya</taxon>
        <taxon>Ascomycota</taxon>
        <taxon>Pezizomycotina</taxon>
        <taxon>Sordariomycetes</taxon>
        <taxon>Hypocreomycetidae</taxon>
        <taxon>Hypocreales</taxon>
        <taxon>Nectriaceae</taxon>
        <taxon>Dactylonectria</taxon>
    </lineage>
</organism>
<reference evidence="2" key="1">
    <citation type="journal article" date="2021" name="Nat. Commun.">
        <title>Genetic determinants of endophytism in the Arabidopsis root mycobiome.</title>
        <authorList>
            <person name="Mesny F."/>
            <person name="Miyauchi S."/>
            <person name="Thiergart T."/>
            <person name="Pickel B."/>
            <person name="Atanasova L."/>
            <person name="Karlsson M."/>
            <person name="Huettel B."/>
            <person name="Barry K.W."/>
            <person name="Haridas S."/>
            <person name="Chen C."/>
            <person name="Bauer D."/>
            <person name="Andreopoulos W."/>
            <person name="Pangilinan J."/>
            <person name="LaButti K."/>
            <person name="Riley R."/>
            <person name="Lipzen A."/>
            <person name="Clum A."/>
            <person name="Drula E."/>
            <person name="Henrissat B."/>
            <person name="Kohler A."/>
            <person name="Grigoriev I.V."/>
            <person name="Martin F.M."/>
            <person name="Hacquard S."/>
        </authorList>
    </citation>
    <scope>NUCLEOTIDE SEQUENCE</scope>
    <source>
        <strain evidence="2">MPI-CAGE-AT-0021</strain>
    </source>
</reference>
<sequence>MVGVTAFAQARAMNFSLLKSSGDEGSSAAKRAAGMGVLGVYTGEVAHDRAPTFHLIHIVIVRARRVVLVGSFQTLGLFVVDAAGRVLIGFLDRVAGVVAITPFSTTVSWLLWAVSDMPMRYKFVVVEPEHLR</sequence>
<comment type="caution">
    <text evidence="2">The sequence shown here is derived from an EMBL/GenBank/DDBJ whole genome shotgun (WGS) entry which is preliminary data.</text>
</comment>
<feature type="transmembrane region" description="Helical" evidence="1">
    <location>
        <begin position="66"/>
        <end position="88"/>
    </location>
</feature>
<name>A0A9P9FEI7_9HYPO</name>
<feature type="transmembrane region" description="Helical" evidence="1">
    <location>
        <begin position="94"/>
        <end position="114"/>
    </location>
</feature>
<dbReference type="EMBL" id="JAGMUU010000002">
    <property type="protein sequence ID" value="KAH7160431.1"/>
    <property type="molecule type" value="Genomic_DNA"/>
</dbReference>
<proteinExistence type="predicted"/>
<evidence type="ECO:0000313" key="2">
    <source>
        <dbReference type="EMBL" id="KAH7160431.1"/>
    </source>
</evidence>
<dbReference type="AlphaFoldDB" id="A0A9P9FEI7"/>
<accession>A0A9P9FEI7</accession>
<evidence type="ECO:0000256" key="1">
    <source>
        <dbReference type="SAM" id="Phobius"/>
    </source>
</evidence>
<protein>
    <submittedName>
        <fullName evidence="2">Uncharacterized protein</fullName>
    </submittedName>
</protein>
<dbReference type="Proteomes" id="UP000717696">
    <property type="component" value="Unassembled WGS sequence"/>
</dbReference>
<keyword evidence="1" id="KW-1133">Transmembrane helix</keyword>
<keyword evidence="3" id="KW-1185">Reference proteome</keyword>
<keyword evidence="1" id="KW-0812">Transmembrane</keyword>
<evidence type="ECO:0000313" key="3">
    <source>
        <dbReference type="Proteomes" id="UP000717696"/>
    </source>
</evidence>
<gene>
    <name evidence="2" type="ORF">B0J13DRAFT_519840</name>
</gene>